<evidence type="ECO:0000313" key="5">
    <source>
        <dbReference type="Proteomes" id="UP001610444"/>
    </source>
</evidence>
<dbReference type="InterPro" id="IPR000504">
    <property type="entry name" value="RRM_dom"/>
</dbReference>
<accession>A0ABR4LBP8</accession>
<dbReference type="SMART" id="SM00360">
    <property type="entry name" value="RRM"/>
    <property type="match status" value="1"/>
</dbReference>
<comment type="caution">
    <text evidence="4">The sequence shown here is derived from an EMBL/GenBank/DDBJ whole genome shotgun (WGS) entry which is preliminary data.</text>
</comment>
<dbReference type="InterPro" id="IPR012677">
    <property type="entry name" value="Nucleotide-bd_a/b_plait_sf"/>
</dbReference>
<dbReference type="Gene3D" id="3.30.70.330">
    <property type="match status" value="1"/>
</dbReference>
<organism evidence="4 5">
    <name type="scientific">Aspergillus pseudodeflectus</name>
    <dbReference type="NCBI Taxonomy" id="176178"/>
    <lineage>
        <taxon>Eukaryota</taxon>
        <taxon>Fungi</taxon>
        <taxon>Dikarya</taxon>
        <taxon>Ascomycota</taxon>
        <taxon>Pezizomycotina</taxon>
        <taxon>Eurotiomycetes</taxon>
        <taxon>Eurotiomycetidae</taxon>
        <taxon>Eurotiales</taxon>
        <taxon>Aspergillaceae</taxon>
        <taxon>Aspergillus</taxon>
        <taxon>Aspergillus subgen. Nidulantes</taxon>
    </lineage>
</organism>
<proteinExistence type="predicted"/>
<keyword evidence="5" id="KW-1185">Reference proteome</keyword>
<sequence length="203" mass="23534">MSRPRHLTGNRAEPLKAIAEGRRIYVGNLPYRAKEEDVTAFFHQEGNTLGLAAIDISIDPFNGRNPSYRVVEFDEKAQADRAMQELNGRMFMGRPLKIKPCVPKIDRLNREGKSGYVFDRWERKMLHLITEGTLVNGTVYMSMDFPSLQHSMDEPETSGVLQRLCRRSYKQDHLPALPWVTVLRALRTTLWLISPLLKRRRKR</sequence>
<feature type="domain" description="RRM" evidence="3">
    <location>
        <begin position="22"/>
        <end position="103"/>
    </location>
</feature>
<dbReference type="GeneID" id="98159134"/>
<evidence type="ECO:0000256" key="1">
    <source>
        <dbReference type="ARBA" id="ARBA00022884"/>
    </source>
</evidence>
<evidence type="ECO:0000313" key="4">
    <source>
        <dbReference type="EMBL" id="KAL2861940.1"/>
    </source>
</evidence>
<dbReference type="InterPro" id="IPR035979">
    <property type="entry name" value="RBD_domain_sf"/>
</dbReference>
<dbReference type="PROSITE" id="PS50102">
    <property type="entry name" value="RRM"/>
    <property type="match status" value="1"/>
</dbReference>
<dbReference type="InterPro" id="IPR050374">
    <property type="entry name" value="RRT5_SRSF_SR"/>
</dbReference>
<protein>
    <recommendedName>
        <fullName evidence="3">RRM domain-containing protein</fullName>
    </recommendedName>
</protein>
<dbReference type="Proteomes" id="UP001610444">
    <property type="component" value="Unassembled WGS sequence"/>
</dbReference>
<dbReference type="PANTHER" id="PTHR23003">
    <property type="entry name" value="RNA RECOGNITION MOTIF RRM DOMAIN CONTAINING PROTEIN"/>
    <property type="match status" value="1"/>
</dbReference>
<name>A0ABR4LBP8_9EURO</name>
<dbReference type="Pfam" id="PF00076">
    <property type="entry name" value="RRM_1"/>
    <property type="match status" value="1"/>
</dbReference>
<keyword evidence="1 2" id="KW-0694">RNA-binding</keyword>
<dbReference type="CDD" id="cd00590">
    <property type="entry name" value="RRM_SF"/>
    <property type="match status" value="1"/>
</dbReference>
<dbReference type="EMBL" id="JBFXLR010000001">
    <property type="protein sequence ID" value="KAL2861940.1"/>
    <property type="molecule type" value="Genomic_DNA"/>
</dbReference>
<dbReference type="SUPFAM" id="SSF54928">
    <property type="entry name" value="RNA-binding domain, RBD"/>
    <property type="match status" value="1"/>
</dbReference>
<reference evidence="4 5" key="1">
    <citation type="submission" date="2024-07" db="EMBL/GenBank/DDBJ databases">
        <title>Section-level genome sequencing and comparative genomics of Aspergillus sections Usti and Cavernicolus.</title>
        <authorList>
            <consortium name="Lawrence Berkeley National Laboratory"/>
            <person name="Nybo J.L."/>
            <person name="Vesth T.C."/>
            <person name="Theobald S."/>
            <person name="Frisvad J.C."/>
            <person name="Larsen T.O."/>
            <person name="Kjaerboelling I."/>
            <person name="Rothschild-Mancinelli K."/>
            <person name="Lyhne E.K."/>
            <person name="Kogle M.E."/>
            <person name="Barry K."/>
            <person name="Clum A."/>
            <person name="Na H."/>
            <person name="Ledsgaard L."/>
            <person name="Lin J."/>
            <person name="Lipzen A."/>
            <person name="Kuo A."/>
            <person name="Riley R."/>
            <person name="Mondo S."/>
            <person name="LaButti K."/>
            <person name="Haridas S."/>
            <person name="Pangalinan J."/>
            <person name="Salamov A.A."/>
            <person name="Simmons B.A."/>
            <person name="Magnuson J.K."/>
            <person name="Chen J."/>
            <person name="Drula E."/>
            <person name="Henrissat B."/>
            <person name="Wiebenga A."/>
            <person name="Lubbers R.J."/>
            <person name="Gomes A.C."/>
            <person name="Macurrencykelacurrency M.R."/>
            <person name="Stajich J."/>
            <person name="Grigoriev I.V."/>
            <person name="Mortensen U.H."/>
            <person name="De vries R.P."/>
            <person name="Baker S.E."/>
            <person name="Andersen M.R."/>
        </authorList>
    </citation>
    <scope>NUCLEOTIDE SEQUENCE [LARGE SCALE GENOMIC DNA]</scope>
    <source>
        <strain evidence="4 5">CBS 756.74</strain>
    </source>
</reference>
<gene>
    <name evidence="4" type="ORF">BJX68DRAFT_260739</name>
</gene>
<dbReference type="RefSeq" id="XP_070906030.1">
    <property type="nucleotide sequence ID" value="XM_071043970.1"/>
</dbReference>
<evidence type="ECO:0000256" key="2">
    <source>
        <dbReference type="PROSITE-ProRule" id="PRU00176"/>
    </source>
</evidence>
<evidence type="ECO:0000259" key="3">
    <source>
        <dbReference type="PROSITE" id="PS50102"/>
    </source>
</evidence>